<dbReference type="SUPFAM" id="SSF50475">
    <property type="entry name" value="FMN-binding split barrel"/>
    <property type="match status" value="1"/>
</dbReference>
<evidence type="ECO:0000313" key="5">
    <source>
        <dbReference type="EMBL" id="AKM81954.1"/>
    </source>
</evidence>
<evidence type="ECO:0000256" key="2">
    <source>
        <dbReference type="ARBA" id="ARBA00022630"/>
    </source>
</evidence>
<dbReference type="Pfam" id="PF01613">
    <property type="entry name" value="Flavin_Reduct"/>
    <property type="match status" value="1"/>
</dbReference>
<dbReference type="InterPro" id="IPR052174">
    <property type="entry name" value="Flavoredoxin"/>
</dbReference>
<evidence type="ECO:0000256" key="3">
    <source>
        <dbReference type="ARBA" id="ARBA00038054"/>
    </source>
</evidence>
<dbReference type="PANTHER" id="PTHR43567:SF1">
    <property type="entry name" value="FLAVOREDOXIN"/>
    <property type="match status" value="1"/>
</dbReference>
<dbReference type="Proteomes" id="UP000035648">
    <property type="component" value="Chromosome"/>
</dbReference>
<protein>
    <submittedName>
        <fullName evidence="5">Flavin reductase domain protein FMN-binding protein</fullName>
    </submittedName>
</protein>
<reference evidence="5 6" key="1">
    <citation type="journal article" date="2015" name="Nature">
        <title>rRNA introns, odd ribosomes, and small enigmatic genomes across a large radiation of phyla.</title>
        <authorList>
            <person name="Brown C.T."/>
            <person name="Hug L.A."/>
            <person name="Thomas B.C."/>
            <person name="Sharon I."/>
            <person name="Castelle C.J."/>
            <person name="Singh A."/>
            <person name="Wilkins M.J."/>
            <person name="Williams K.H."/>
            <person name="Banfield J.F."/>
        </authorList>
    </citation>
    <scope>NUCLEOTIDE SEQUENCE [LARGE SCALE GENOMIC DNA]</scope>
</reference>
<comment type="similarity">
    <text evidence="3">Belongs to the flavoredoxin family.</text>
</comment>
<dbReference type="SMART" id="SM00903">
    <property type="entry name" value="Flavin_Reduct"/>
    <property type="match status" value="1"/>
</dbReference>
<dbReference type="GO" id="GO:0016646">
    <property type="term" value="F:oxidoreductase activity, acting on the CH-NH group of donors, NAD or NADP as acceptor"/>
    <property type="evidence" value="ECO:0007669"/>
    <property type="project" value="UniProtKB-ARBA"/>
</dbReference>
<name>A0A0G4B286_9BACT</name>
<evidence type="ECO:0000256" key="1">
    <source>
        <dbReference type="ARBA" id="ARBA00001917"/>
    </source>
</evidence>
<dbReference type="GO" id="GO:0010181">
    <property type="term" value="F:FMN binding"/>
    <property type="evidence" value="ECO:0007669"/>
    <property type="project" value="InterPro"/>
</dbReference>
<evidence type="ECO:0000313" key="6">
    <source>
        <dbReference type="Proteomes" id="UP000035648"/>
    </source>
</evidence>
<dbReference type="EMBL" id="CP011213">
    <property type="protein sequence ID" value="AKM81954.1"/>
    <property type="molecule type" value="Genomic_DNA"/>
</dbReference>
<dbReference type="AlphaFoldDB" id="A0A0G4B286"/>
<feature type="domain" description="Flavin reductase like" evidence="4">
    <location>
        <begin position="12"/>
        <end position="151"/>
    </location>
</feature>
<dbReference type="PANTHER" id="PTHR43567">
    <property type="entry name" value="FLAVOREDOXIN-RELATED-RELATED"/>
    <property type="match status" value="1"/>
</dbReference>
<dbReference type="Gene3D" id="2.30.110.10">
    <property type="entry name" value="Electron Transport, Fmn-binding Protein, Chain A"/>
    <property type="match status" value="1"/>
</dbReference>
<accession>A0A0G4B286</accession>
<gene>
    <name evidence="5" type="ORF">UT28_C0001G0139</name>
</gene>
<comment type="cofactor">
    <cofactor evidence="1">
        <name>FMN</name>
        <dbReference type="ChEBI" id="CHEBI:58210"/>
    </cofactor>
</comment>
<organism evidence="5 6">
    <name type="scientific">Berkelbacteria bacterium GW2011_GWE1_39_12</name>
    <dbReference type="NCBI Taxonomy" id="1618337"/>
    <lineage>
        <taxon>Bacteria</taxon>
        <taxon>Candidatus Berkelbacteria</taxon>
    </lineage>
</organism>
<dbReference type="KEGG" id="bbgw:UT28_C0001G0139"/>
<keyword evidence="2" id="KW-0285">Flavoprotein</keyword>
<proteinExistence type="inferred from homology"/>
<dbReference type="InterPro" id="IPR002563">
    <property type="entry name" value="Flavin_Rdtase-like_dom"/>
</dbReference>
<sequence>MKKVDINEAMKFRHPEIVVNVVTKSKDGKVDVAPIGWAMLGSSNPETWAIGVAKKHFTHQSIIDTKEFVVCLPSSKQKKDTLYCGFHSAWKEDKLSKTAFKLLSADNISIPIIDESLACFECKLVDQMDTSDHTIFLGEIVASHVSGEKIGLINIGHSQLIEFEQGKKE</sequence>
<dbReference type="STRING" id="1618337.UT28_C0001G0139"/>
<evidence type="ECO:0000259" key="4">
    <source>
        <dbReference type="SMART" id="SM00903"/>
    </source>
</evidence>
<dbReference type="InterPro" id="IPR012349">
    <property type="entry name" value="Split_barrel_FMN-bd"/>
</dbReference>